<dbReference type="PANTHER" id="PTHR43199:SF1">
    <property type="entry name" value="GLUTATHIONE HYDROLASE PROENZYME"/>
    <property type="match status" value="1"/>
</dbReference>
<dbReference type="InterPro" id="IPR043138">
    <property type="entry name" value="GGT_lsub"/>
</dbReference>
<evidence type="ECO:0000256" key="6">
    <source>
        <dbReference type="ARBA" id="ARBA00023145"/>
    </source>
</evidence>
<dbReference type="InterPro" id="IPR000101">
    <property type="entry name" value="GGT_peptidase"/>
</dbReference>
<dbReference type="GO" id="GO:0103068">
    <property type="term" value="F:leukotriene C4 gamma-glutamyl transferase activity"/>
    <property type="evidence" value="ECO:0007669"/>
    <property type="project" value="UniProtKB-EC"/>
</dbReference>
<dbReference type="EC" id="2.3.2.2" evidence="11"/>
<protein>
    <recommendedName>
        <fullName evidence="11">Glutathione hydrolase proenzyme</fullName>
        <ecNumber evidence="11">2.3.2.2</ecNumber>
        <ecNumber evidence="11">3.4.19.13</ecNumber>
    </recommendedName>
    <component>
        <recommendedName>
            <fullName evidence="11">Glutathione hydrolase large chain</fullName>
        </recommendedName>
    </component>
    <component>
        <recommendedName>
            <fullName evidence="11">Glutathione hydrolase small chain</fullName>
        </recommendedName>
    </component>
</protein>
<keyword evidence="13" id="KW-0732">Signal</keyword>
<evidence type="ECO:0000256" key="3">
    <source>
        <dbReference type="ARBA" id="ARBA00009381"/>
    </source>
</evidence>
<dbReference type="UniPathway" id="UPA00204"/>
<evidence type="ECO:0000256" key="1">
    <source>
        <dbReference type="ARBA" id="ARBA00001049"/>
    </source>
</evidence>
<evidence type="ECO:0000256" key="4">
    <source>
        <dbReference type="ARBA" id="ARBA00022679"/>
    </source>
</evidence>
<dbReference type="EMBL" id="SORI01000013">
    <property type="protein sequence ID" value="TDY59461.1"/>
    <property type="molecule type" value="Genomic_DNA"/>
</dbReference>
<dbReference type="Gene3D" id="1.10.246.130">
    <property type="match status" value="1"/>
</dbReference>
<feature type="region of interest" description="Disordered" evidence="12">
    <location>
        <begin position="430"/>
        <end position="450"/>
    </location>
</feature>
<comment type="catalytic activity">
    <reaction evidence="1 11">
        <text>an S-substituted glutathione + H2O = an S-substituted L-cysteinylglycine + L-glutamate</text>
        <dbReference type="Rhea" id="RHEA:59468"/>
        <dbReference type="ChEBI" id="CHEBI:15377"/>
        <dbReference type="ChEBI" id="CHEBI:29985"/>
        <dbReference type="ChEBI" id="CHEBI:90779"/>
        <dbReference type="ChEBI" id="CHEBI:143103"/>
        <dbReference type="EC" id="3.4.19.13"/>
    </reaction>
</comment>
<gene>
    <name evidence="14" type="ORF">C8D99_11338</name>
</gene>
<accession>A0A4V3HG10</accession>
<keyword evidence="4 11" id="KW-0808">Transferase</keyword>
<dbReference type="Pfam" id="PF01019">
    <property type="entry name" value="G_glu_transpept"/>
    <property type="match status" value="1"/>
</dbReference>
<dbReference type="Proteomes" id="UP000295066">
    <property type="component" value="Unassembled WGS sequence"/>
</dbReference>
<dbReference type="AlphaFoldDB" id="A0A4V3HG10"/>
<feature type="binding site" evidence="10">
    <location>
        <position position="469"/>
    </location>
    <ligand>
        <name>L-glutamate</name>
        <dbReference type="ChEBI" id="CHEBI:29985"/>
    </ligand>
</feature>
<evidence type="ECO:0000313" key="15">
    <source>
        <dbReference type="Proteomes" id="UP000295066"/>
    </source>
</evidence>
<feature type="active site" description="Nucleophile" evidence="9">
    <location>
        <position position="385"/>
    </location>
</feature>
<comment type="similarity">
    <text evidence="3 11">Belongs to the gamma-glutamyltransferase family.</text>
</comment>
<feature type="binding site" evidence="10">
    <location>
        <begin position="403"/>
        <end position="405"/>
    </location>
    <ligand>
        <name>L-glutamate</name>
        <dbReference type="ChEBI" id="CHEBI:29985"/>
    </ligand>
</feature>
<evidence type="ECO:0000256" key="11">
    <source>
        <dbReference type="RuleBase" id="RU368036"/>
    </source>
</evidence>
<dbReference type="GO" id="GO:0006750">
    <property type="term" value="P:glutathione biosynthetic process"/>
    <property type="evidence" value="ECO:0007669"/>
    <property type="project" value="UniProtKB-KW"/>
</dbReference>
<evidence type="ECO:0000256" key="9">
    <source>
        <dbReference type="PIRSR" id="PIRSR600101-1"/>
    </source>
</evidence>
<keyword evidence="6 11" id="KW-0865">Zymogen</keyword>
<proteinExistence type="inferred from homology"/>
<comment type="pathway">
    <text evidence="11">Sulfur metabolism; glutathione metabolism.</text>
</comment>
<dbReference type="InterPro" id="IPR029055">
    <property type="entry name" value="Ntn_hydrolases_N"/>
</dbReference>
<dbReference type="Gene3D" id="3.60.20.40">
    <property type="match status" value="1"/>
</dbReference>
<name>A0A4V3HG10_9BACT</name>
<feature type="signal peptide" evidence="13">
    <location>
        <begin position="1"/>
        <end position="22"/>
    </location>
</feature>
<keyword evidence="7 11" id="KW-0012">Acyltransferase</keyword>
<comment type="catalytic activity">
    <reaction evidence="8 11">
        <text>an N-terminal (5-L-glutamyl)-[peptide] + an alpha-amino acid = 5-L-glutamyl amino acid + an N-terminal L-alpha-aminoacyl-[peptide]</text>
        <dbReference type="Rhea" id="RHEA:23904"/>
        <dbReference type="Rhea" id="RHEA-COMP:9780"/>
        <dbReference type="Rhea" id="RHEA-COMP:9795"/>
        <dbReference type="ChEBI" id="CHEBI:77644"/>
        <dbReference type="ChEBI" id="CHEBI:78597"/>
        <dbReference type="ChEBI" id="CHEBI:78599"/>
        <dbReference type="ChEBI" id="CHEBI:78608"/>
        <dbReference type="EC" id="2.3.2.2"/>
    </reaction>
</comment>
<comment type="subunit">
    <text evidence="11">This enzyme consists of two polypeptide chains, which are synthesized in precursor form from a single polypeptide.</text>
</comment>
<dbReference type="SUPFAM" id="SSF56235">
    <property type="entry name" value="N-terminal nucleophile aminohydrolases (Ntn hydrolases)"/>
    <property type="match status" value="1"/>
</dbReference>
<evidence type="ECO:0000256" key="8">
    <source>
        <dbReference type="ARBA" id="ARBA00047417"/>
    </source>
</evidence>
<dbReference type="RefSeq" id="WP_338024453.1">
    <property type="nucleotide sequence ID" value="NZ_SORI01000013.1"/>
</dbReference>
<feature type="binding site" evidence="10">
    <location>
        <begin position="446"/>
        <end position="447"/>
    </location>
    <ligand>
        <name>L-glutamate</name>
        <dbReference type="ChEBI" id="CHEBI:29985"/>
    </ligand>
</feature>
<comment type="caution">
    <text evidence="14">The sequence shown here is derived from an EMBL/GenBank/DDBJ whole genome shotgun (WGS) entry which is preliminary data.</text>
</comment>
<keyword evidence="11" id="KW-0317">Glutathione biosynthesis</keyword>
<comment type="catalytic activity">
    <reaction evidence="2 11">
        <text>glutathione + H2O = L-cysteinylglycine + L-glutamate</text>
        <dbReference type="Rhea" id="RHEA:28807"/>
        <dbReference type="ChEBI" id="CHEBI:15377"/>
        <dbReference type="ChEBI" id="CHEBI:29985"/>
        <dbReference type="ChEBI" id="CHEBI:57925"/>
        <dbReference type="ChEBI" id="CHEBI:61694"/>
        <dbReference type="EC" id="3.4.19.13"/>
    </reaction>
</comment>
<dbReference type="InterPro" id="IPR043137">
    <property type="entry name" value="GGT_ssub_C"/>
</dbReference>
<evidence type="ECO:0000313" key="14">
    <source>
        <dbReference type="EMBL" id="TDY59461.1"/>
    </source>
</evidence>
<dbReference type="GO" id="GO:0006751">
    <property type="term" value="P:glutathione catabolic process"/>
    <property type="evidence" value="ECO:0007669"/>
    <property type="project" value="UniProtKB-UniRule"/>
</dbReference>
<evidence type="ECO:0000256" key="2">
    <source>
        <dbReference type="ARBA" id="ARBA00001089"/>
    </source>
</evidence>
<keyword evidence="15" id="KW-1185">Reference proteome</keyword>
<dbReference type="InterPro" id="IPR051792">
    <property type="entry name" value="GGT_bact"/>
</dbReference>
<organism evidence="14 15">
    <name type="scientific">Aminivibrio pyruvatiphilus</name>
    <dbReference type="NCBI Taxonomy" id="1005740"/>
    <lineage>
        <taxon>Bacteria</taxon>
        <taxon>Thermotogati</taxon>
        <taxon>Synergistota</taxon>
        <taxon>Synergistia</taxon>
        <taxon>Synergistales</taxon>
        <taxon>Aminobacteriaceae</taxon>
        <taxon>Aminivibrio</taxon>
    </lineage>
</organism>
<dbReference type="EC" id="3.4.19.13" evidence="11"/>
<feature type="binding site" evidence="10">
    <location>
        <position position="99"/>
    </location>
    <ligand>
        <name>L-glutamate</name>
        <dbReference type="ChEBI" id="CHEBI:29985"/>
    </ligand>
</feature>
<evidence type="ECO:0000256" key="12">
    <source>
        <dbReference type="SAM" id="MobiDB-lite"/>
    </source>
</evidence>
<feature type="binding site" evidence="10">
    <location>
        <position position="427"/>
    </location>
    <ligand>
        <name>L-glutamate</name>
        <dbReference type="ChEBI" id="CHEBI:29985"/>
    </ligand>
</feature>
<dbReference type="PRINTS" id="PR01210">
    <property type="entry name" value="GGTRANSPTASE"/>
</dbReference>
<evidence type="ECO:0000256" key="5">
    <source>
        <dbReference type="ARBA" id="ARBA00022801"/>
    </source>
</evidence>
<sequence>MRKSIMALVVLALVLAAGSAFAADVKEVYSKNGMVSSAHELASKAGVEILQKGGNAIDAAIATMLALNVVEPNASGIGGGGFSTIRFAKTGEVVELDYREVAPLSATKDMYASEASKKAKESVLGGKSVGVPGIVKGIFTALDKYGTMSFAEVAAPAIRLAEEGFEVHPMQTQIITDEFEKLSKYSPDSAFLPGGLPAETGSVLKQPELAKAFRLLASDGPDAFYNGPIGEALVAAVNNSGGKMSMEDLKGYKMIVQKPVHGTYRGYSIYSTPPASSGGTHIVQLLNIMENFPVKSLKHNSPDYLHHLAEAMKMVFADRQKYMADTAFVNVPLAGLASKEYAKELAGKIRRYDVMKDVPAGDPWPYNDAGKKAYLGGGGNQHISTSSFSVVDAEGNIVASTNTVNYFFGSGVIVPEFGFVLNNEMDDFSQDPNSVNAPEPGKRPLSSMSPTIVLDPEGRPFMTIGAAGAMRIITAVSQIVMNVVDFGMSMDQAIEQPRIFNPAGGGKAGKLLIEEGIDPSTADYLKLRGHDLEIRPFGGYFGTAQGILFDHTKNRMNGGADSRRLGVPVGY</sequence>
<dbReference type="GO" id="GO:0036374">
    <property type="term" value="F:glutathione hydrolase activity"/>
    <property type="evidence" value="ECO:0007669"/>
    <property type="project" value="UniProtKB-UniRule"/>
</dbReference>
<dbReference type="PANTHER" id="PTHR43199">
    <property type="entry name" value="GLUTATHIONE HYDROLASE"/>
    <property type="match status" value="1"/>
</dbReference>
<dbReference type="NCBIfam" id="TIGR00066">
    <property type="entry name" value="g_glut_trans"/>
    <property type="match status" value="1"/>
</dbReference>
<feature type="chain" id="PRO_5020561789" description="Glutathione hydrolase proenzyme" evidence="13">
    <location>
        <begin position="23"/>
        <end position="571"/>
    </location>
</feature>
<comment type="PTM">
    <text evidence="11">Cleaved by autocatalysis into a large and a small subunit.</text>
</comment>
<evidence type="ECO:0000256" key="7">
    <source>
        <dbReference type="ARBA" id="ARBA00023315"/>
    </source>
</evidence>
<evidence type="ECO:0000256" key="10">
    <source>
        <dbReference type="PIRSR" id="PIRSR600101-2"/>
    </source>
</evidence>
<reference evidence="14 15" key="1">
    <citation type="submission" date="2019-03" db="EMBL/GenBank/DDBJ databases">
        <title>Genomic Encyclopedia of Type Strains, Phase IV (KMG-IV): sequencing the most valuable type-strain genomes for metagenomic binning, comparative biology and taxonomic classification.</title>
        <authorList>
            <person name="Goeker M."/>
        </authorList>
    </citation>
    <scope>NUCLEOTIDE SEQUENCE [LARGE SCALE GENOMIC DNA]</scope>
    <source>
        <strain evidence="14 15">DSM 25964</strain>
    </source>
</reference>
<keyword evidence="5 11" id="KW-0378">Hydrolase</keyword>
<evidence type="ECO:0000256" key="13">
    <source>
        <dbReference type="SAM" id="SignalP"/>
    </source>
</evidence>